<feature type="region of interest" description="Disordered" evidence="1">
    <location>
        <begin position="203"/>
        <end position="232"/>
    </location>
</feature>
<dbReference type="Proteomes" id="UP000011592">
    <property type="component" value="Unassembled WGS sequence"/>
</dbReference>
<gene>
    <name evidence="2" type="ORF">C486_08720</name>
</gene>
<feature type="region of interest" description="Disordered" evidence="1">
    <location>
        <begin position="1"/>
        <end position="44"/>
    </location>
</feature>
<dbReference type="PATRIC" id="fig|1230459.4.peg.1742"/>
<accession>L9Z5K9</accession>
<proteinExistence type="predicted"/>
<name>L9Z5K9_9EURY</name>
<comment type="caution">
    <text evidence="2">The sequence shown here is derived from an EMBL/GenBank/DDBJ whole genome shotgun (WGS) entry which is preliminary data.</text>
</comment>
<sequence length="232" mass="23649">MSTGTKRTRTADGASTGRRDLETALAIGSAPASEPTGHERPMKRTRRAALALIAGSSSVLAVETAGFSSADADRDVRVAPASDATGYLGLTEDGVEDDGVLFGGGPRHPPVRFDLSNQCPASLTVALTVDPFRLQSADGESIDGTRFVIDGGTGGLGPGERVDAVTIGVPPDSVDSGETITGLVAIDARGDDIRIEAERELTIAVPDTGSRQQRSGTTGQSGSVPASNSSES</sequence>
<dbReference type="AlphaFoldDB" id="L9Z5K9"/>
<protein>
    <submittedName>
        <fullName evidence="2">Uncharacterized protein</fullName>
    </submittedName>
</protein>
<evidence type="ECO:0000313" key="3">
    <source>
        <dbReference type="Proteomes" id="UP000011592"/>
    </source>
</evidence>
<reference evidence="2 3" key="1">
    <citation type="journal article" date="2014" name="PLoS Genet.">
        <title>Phylogenetically driven sequencing of extremely halophilic archaea reveals strategies for static and dynamic osmo-response.</title>
        <authorList>
            <person name="Becker E.A."/>
            <person name="Seitzer P.M."/>
            <person name="Tritt A."/>
            <person name="Larsen D."/>
            <person name="Krusor M."/>
            <person name="Yao A.I."/>
            <person name="Wu D."/>
            <person name="Madern D."/>
            <person name="Eisen J.A."/>
            <person name="Darling A.E."/>
            <person name="Facciotti M.T."/>
        </authorList>
    </citation>
    <scope>NUCLEOTIDE SEQUENCE [LARGE SCALE GENOMIC DNA]</scope>
    <source>
        <strain evidence="2 3">JCM 14663</strain>
    </source>
</reference>
<dbReference type="EMBL" id="AOIJ01000046">
    <property type="protein sequence ID" value="ELY80473.1"/>
    <property type="molecule type" value="Genomic_DNA"/>
</dbReference>
<dbReference type="RefSeq" id="WP_008455012.1">
    <property type="nucleotide sequence ID" value="NZ_AOIJ01000046.1"/>
</dbReference>
<organism evidence="2 3">
    <name type="scientific">Natrinema gari JCM 14663</name>
    <dbReference type="NCBI Taxonomy" id="1230459"/>
    <lineage>
        <taxon>Archaea</taxon>
        <taxon>Methanobacteriati</taxon>
        <taxon>Methanobacteriota</taxon>
        <taxon>Stenosarchaea group</taxon>
        <taxon>Halobacteria</taxon>
        <taxon>Halobacteriales</taxon>
        <taxon>Natrialbaceae</taxon>
        <taxon>Natrinema</taxon>
    </lineage>
</organism>
<evidence type="ECO:0000313" key="2">
    <source>
        <dbReference type="EMBL" id="ELY80473.1"/>
    </source>
</evidence>
<keyword evidence="3" id="KW-1185">Reference proteome</keyword>
<feature type="compositionally biased region" description="Polar residues" evidence="1">
    <location>
        <begin position="209"/>
        <end position="232"/>
    </location>
</feature>
<evidence type="ECO:0000256" key="1">
    <source>
        <dbReference type="SAM" id="MobiDB-lite"/>
    </source>
</evidence>